<organism evidence="3">
    <name type="scientific">mine drainage metagenome</name>
    <dbReference type="NCBI Taxonomy" id="410659"/>
    <lineage>
        <taxon>unclassified sequences</taxon>
        <taxon>metagenomes</taxon>
        <taxon>ecological metagenomes</taxon>
    </lineage>
</organism>
<reference evidence="3" key="1">
    <citation type="submission" date="2013-08" db="EMBL/GenBank/DDBJ databases">
        <authorList>
            <person name="Mendez C."/>
            <person name="Richter M."/>
            <person name="Ferrer M."/>
            <person name="Sanchez J."/>
        </authorList>
    </citation>
    <scope>NUCLEOTIDE SEQUENCE</scope>
</reference>
<evidence type="ECO:0000256" key="1">
    <source>
        <dbReference type="ARBA" id="ARBA00023004"/>
    </source>
</evidence>
<gene>
    <name evidence="3" type="ORF">B1B_04143</name>
</gene>
<accession>T1BTW1</accession>
<dbReference type="InterPro" id="IPR036008">
    <property type="entry name" value="Aconitase_4Fe-4S_dom"/>
</dbReference>
<protein>
    <submittedName>
        <fullName evidence="3">Uncharacterized protein</fullName>
    </submittedName>
</protein>
<comment type="caution">
    <text evidence="3">The sequence shown here is derived from an EMBL/GenBank/DDBJ whole genome shotgun (WGS) entry which is preliminary data.</text>
</comment>
<dbReference type="AlphaFoldDB" id="T1BTW1"/>
<feature type="non-terminal residue" evidence="3">
    <location>
        <position position="1"/>
    </location>
</feature>
<feature type="non-terminal residue" evidence="3">
    <location>
        <position position="75"/>
    </location>
</feature>
<keyword evidence="1" id="KW-0408">Iron</keyword>
<dbReference type="Gene3D" id="3.30.499.10">
    <property type="entry name" value="Aconitase, domain 3"/>
    <property type="match status" value="1"/>
</dbReference>
<evidence type="ECO:0000313" key="3">
    <source>
        <dbReference type="EMBL" id="EQD71993.1"/>
    </source>
</evidence>
<dbReference type="InterPro" id="IPR015931">
    <property type="entry name" value="Acnase/IPM_dHydase_lsu_aba_1/3"/>
</dbReference>
<feature type="compositionally biased region" description="Basic and acidic residues" evidence="2">
    <location>
        <begin position="1"/>
        <end position="15"/>
    </location>
</feature>
<reference evidence="3" key="2">
    <citation type="journal article" date="2014" name="ISME J.">
        <title>Microbial stratification in low pH oxic and suboxic macroscopic growths along an acid mine drainage.</title>
        <authorList>
            <person name="Mendez-Garcia C."/>
            <person name="Mesa V."/>
            <person name="Sprenger R.R."/>
            <person name="Richter M."/>
            <person name="Diez M.S."/>
            <person name="Solano J."/>
            <person name="Bargiela R."/>
            <person name="Golyshina O.V."/>
            <person name="Manteca A."/>
            <person name="Ramos J.L."/>
            <person name="Gallego J.R."/>
            <person name="Llorente I."/>
            <person name="Martins Dos Santos V.A."/>
            <person name="Jensen O.N."/>
            <person name="Pelaez A.I."/>
            <person name="Sanchez J."/>
            <person name="Ferrer M."/>
        </authorList>
    </citation>
    <scope>NUCLEOTIDE SEQUENCE</scope>
</reference>
<evidence type="ECO:0000256" key="2">
    <source>
        <dbReference type="SAM" id="MobiDB-lite"/>
    </source>
</evidence>
<feature type="region of interest" description="Disordered" evidence="2">
    <location>
        <begin position="1"/>
        <end position="28"/>
    </location>
</feature>
<name>T1BTW1_9ZZZZ</name>
<dbReference type="EMBL" id="AUZY01002600">
    <property type="protein sequence ID" value="EQD71993.1"/>
    <property type="molecule type" value="Genomic_DNA"/>
</dbReference>
<dbReference type="SUPFAM" id="SSF53732">
    <property type="entry name" value="Aconitase iron-sulfur domain"/>
    <property type="match status" value="1"/>
</dbReference>
<proteinExistence type="predicted"/>
<sequence>CEDVRLPGADREARDAPAPPGRRRHLRTDRQVDVDGMPPMVACPYSPDNVRPLPDVAREHVKVDQVFLGSCTNAR</sequence>